<evidence type="ECO:0000313" key="2">
    <source>
        <dbReference type="EMBL" id="CAB4905698.1"/>
    </source>
</evidence>
<feature type="compositionally biased region" description="Low complexity" evidence="1">
    <location>
        <begin position="14"/>
        <end position="37"/>
    </location>
</feature>
<protein>
    <submittedName>
        <fullName evidence="2">Unannotated protein</fullName>
    </submittedName>
</protein>
<dbReference type="EMBL" id="CAFBMQ010000055">
    <property type="protein sequence ID" value="CAB4905698.1"/>
    <property type="molecule type" value="Genomic_DNA"/>
</dbReference>
<dbReference type="AlphaFoldDB" id="A0A6J7GGG9"/>
<organism evidence="2">
    <name type="scientific">freshwater metagenome</name>
    <dbReference type="NCBI Taxonomy" id="449393"/>
    <lineage>
        <taxon>unclassified sequences</taxon>
        <taxon>metagenomes</taxon>
        <taxon>ecological metagenomes</taxon>
    </lineage>
</organism>
<sequence length="37" mass="3645">MGMPATAAFDERAVAASTTRTSSAVSTSSTTIAAPMP</sequence>
<evidence type="ECO:0000256" key="1">
    <source>
        <dbReference type="SAM" id="MobiDB-lite"/>
    </source>
</evidence>
<name>A0A6J7GGG9_9ZZZZ</name>
<gene>
    <name evidence="2" type="ORF">UFOPK3609_00526</name>
</gene>
<proteinExistence type="predicted"/>
<reference evidence="2" key="1">
    <citation type="submission" date="2020-05" db="EMBL/GenBank/DDBJ databases">
        <authorList>
            <person name="Chiriac C."/>
            <person name="Salcher M."/>
            <person name="Ghai R."/>
            <person name="Kavagutti S V."/>
        </authorList>
    </citation>
    <scope>NUCLEOTIDE SEQUENCE</scope>
</reference>
<accession>A0A6J7GGG9</accession>
<feature type="region of interest" description="Disordered" evidence="1">
    <location>
        <begin position="1"/>
        <end position="37"/>
    </location>
</feature>